<feature type="chain" id="PRO_5016322793" description="DUF1579 domain-containing protein" evidence="1">
    <location>
        <begin position="19"/>
        <end position="166"/>
    </location>
</feature>
<dbReference type="EMBL" id="QLLO01000007">
    <property type="protein sequence ID" value="RAJ13238.1"/>
    <property type="molecule type" value="Genomic_DNA"/>
</dbReference>
<evidence type="ECO:0000256" key="1">
    <source>
        <dbReference type="SAM" id="SignalP"/>
    </source>
</evidence>
<protein>
    <recommendedName>
        <fullName evidence="4">DUF1579 domain-containing protein</fullName>
    </recommendedName>
</protein>
<evidence type="ECO:0008006" key="4">
    <source>
        <dbReference type="Google" id="ProtNLM"/>
    </source>
</evidence>
<organism evidence="2 3">
    <name type="scientific">Olleya aquimaris</name>
    <dbReference type="NCBI Taxonomy" id="639310"/>
    <lineage>
        <taxon>Bacteria</taxon>
        <taxon>Pseudomonadati</taxon>
        <taxon>Bacteroidota</taxon>
        <taxon>Flavobacteriia</taxon>
        <taxon>Flavobacteriales</taxon>
        <taxon>Flavobacteriaceae</taxon>
    </lineage>
</organism>
<evidence type="ECO:0000313" key="2">
    <source>
        <dbReference type="EMBL" id="RAJ13238.1"/>
    </source>
</evidence>
<proteinExistence type="predicted"/>
<comment type="caution">
    <text evidence="2">The sequence shown here is derived from an EMBL/GenBank/DDBJ whole genome shotgun (WGS) entry which is preliminary data.</text>
</comment>
<reference evidence="2 3" key="1">
    <citation type="submission" date="2018-06" db="EMBL/GenBank/DDBJ databases">
        <title>Genomic Encyclopedia of Archaeal and Bacterial Type Strains, Phase II (KMG-II): from individual species to whole genera.</title>
        <authorList>
            <person name="Goeker M."/>
        </authorList>
    </citation>
    <scope>NUCLEOTIDE SEQUENCE [LARGE SCALE GENOMIC DNA]</scope>
    <source>
        <strain evidence="2 3">DSM 24464</strain>
    </source>
</reference>
<keyword evidence="3" id="KW-1185">Reference proteome</keyword>
<name>A0A327RAQ0_9FLAO</name>
<dbReference type="OrthoDB" id="1121396at2"/>
<dbReference type="Proteomes" id="UP000248703">
    <property type="component" value="Unassembled WGS sequence"/>
</dbReference>
<gene>
    <name evidence="2" type="ORF">LY08_02138</name>
</gene>
<dbReference type="AlphaFoldDB" id="A0A327RAQ0"/>
<evidence type="ECO:0000313" key="3">
    <source>
        <dbReference type="Proteomes" id="UP000248703"/>
    </source>
</evidence>
<feature type="signal peptide" evidence="1">
    <location>
        <begin position="1"/>
        <end position="18"/>
    </location>
</feature>
<sequence>MKHVIILFLALISFNAISQNNDCACCTEQHQAFDFWIGEWQVTNPDGSIAGHNTILKVQDNCILQENWVSAKGNYTGTSQNFYNSKTGQWEQIWIDNQGGTLHLKGNRTGNQMILQSDTLKNKEGNPYFHRITWTLNNDGSVRQLWETTTNNTEVVVAFDGLYKRK</sequence>
<keyword evidence="1" id="KW-0732">Signal</keyword>
<dbReference type="RefSeq" id="WP_111660420.1">
    <property type="nucleotide sequence ID" value="NZ_QLLO01000007.1"/>
</dbReference>
<accession>A0A327RAQ0</accession>